<sequence length="179" mass="19724">MPRAQVKVISPEPSMIQPYGQAPIQKGWVDSSSNAAELRISRAVMERLGFSEDELLSHAFTKQEVWDVSDVYKPSAMASISRLTQVTALNSECGNESMHCVTPNIQVATLSDERGDDRGTVSPSAQDAEAEQNKRRAMVEAVFQALLHAPKDDVALREEACVVEGKMHNELTEDLQRSP</sequence>
<dbReference type="AlphaFoldDB" id="W4FJH2"/>
<dbReference type="OrthoDB" id="129090at2759"/>
<feature type="region of interest" description="Disordered" evidence="1">
    <location>
        <begin position="110"/>
        <end position="132"/>
    </location>
</feature>
<evidence type="ECO:0000256" key="1">
    <source>
        <dbReference type="SAM" id="MobiDB-lite"/>
    </source>
</evidence>
<proteinExistence type="predicted"/>
<dbReference type="EMBL" id="KI913203">
    <property type="protein sequence ID" value="ETV66991.1"/>
    <property type="molecule type" value="Genomic_DNA"/>
</dbReference>
<reference evidence="2" key="1">
    <citation type="submission" date="2013-12" db="EMBL/GenBank/DDBJ databases">
        <title>The Genome Sequence of Aphanomyces astaci APO3.</title>
        <authorList>
            <consortium name="The Broad Institute Genomics Platform"/>
            <person name="Russ C."/>
            <person name="Tyler B."/>
            <person name="van West P."/>
            <person name="Dieguez-Uribeondo J."/>
            <person name="Young S.K."/>
            <person name="Zeng Q."/>
            <person name="Gargeya S."/>
            <person name="Fitzgerald M."/>
            <person name="Abouelleil A."/>
            <person name="Alvarado L."/>
            <person name="Chapman S.B."/>
            <person name="Gainer-Dewar J."/>
            <person name="Goldberg J."/>
            <person name="Griggs A."/>
            <person name="Gujja S."/>
            <person name="Hansen M."/>
            <person name="Howarth C."/>
            <person name="Imamovic A."/>
            <person name="Ireland A."/>
            <person name="Larimer J."/>
            <person name="McCowan C."/>
            <person name="Murphy C."/>
            <person name="Pearson M."/>
            <person name="Poon T.W."/>
            <person name="Priest M."/>
            <person name="Roberts A."/>
            <person name="Saif S."/>
            <person name="Shea T."/>
            <person name="Sykes S."/>
            <person name="Wortman J."/>
            <person name="Nusbaum C."/>
            <person name="Birren B."/>
        </authorList>
    </citation>
    <scope>NUCLEOTIDE SEQUENCE [LARGE SCALE GENOMIC DNA]</scope>
    <source>
        <strain evidence="2">APO3</strain>
    </source>
</reference>
<name>W4FJH2_APHAT</name>
<organism evidence="2">
    <name type="scientific">Aphanomyces astaci</name>
    <name type="common">Crayfish plague agent</name>
    <dbReference type="NCBI Taxonomy" id="112090"/>
    <lineage>
        <taxon>Eukaryota</taxon>
        <taxon>Sar</taxon>
        <taxon>Stramenopiles</taxon>
        <taxon>Oomycota</taxon>
        <taxon>Saprolegniomycetes</taxon>
        <taxon>Saprolegniales</taxon>
        <taxon>Verrucalvaceae</taxon>
        <taxon>Aphanomyces</taxon>
    </lineage>
</organism>
<dbReference type="VEuPathDB" id="FungiDB:H257_16681"/>
<accession>W4FJH2</accession>
<protein>
    <submittedName>
        <fullName evidence="2">Uncharacterized protein</fullName>
    </submittedName>
</protein>
<gene>
    <name evidence="2" type="ORF">H257_16681</name>
</gene>
<dbReference type="GeneID" id="20818677"/>
<evidence type="ECO:0000313" key="2">
    <source>
        <dbReference type="EMBL" id="ETV66991.1"/>
    </source>
</evidence>
<dbReference type="RefSeq" id="XP_009843508.1">
    <property type="nucleotide sequence ID" value="XM_009845206.1"/>
</dbReference>